<reference evidence="1" key="1">
    <citation type="submission" date="2020-07" db="EMBL/GenBank/DDBJ databases">
        <title>The High-quality genome of the commercially important snow crab, Chionoecetes opilio.</title>
        <authorList>
            <person name="Jeong J.-H."/>
            <person name="Ryu S."/>
        </authorList>
    </citation>
    <scope>NUCLEOTIDE SEQUENCE</scope>
    <source>
        <strain evidence="1">MADBK_172401_WGS</strain>
        <tissue evidence="1">Digestive gland</tissue>
    </source>
</reference>
<dbReference type="Proteomes" id="UP000770661">
    <property type="component" value="Unassembled WGS sequence"/>
</dbReference>
<dbReference type="EMBL" id="JACEEZ010010010">
    <property type="protein sequence ID" value="KAG0722118.1"/>
    <property type="molecule type" value="Genomic_DNA"/>
</dbReference>
<protein>
    <submittedName>
        <fullName evidence="1">Uncharacterized protein</fullName>
    </submittedName>
</protein>
<name>A0A8J5CHU2_CHIOP</name>
<gene>
    <name evidence="1" type="ORF">GWK47_045064</name>
</gene>
<accession>A0A8J5CHU2</accession>
<organism evidence="1 2">
    <name type="scientific">Chionoecetes opilio</name>
    <name type="common">Atlantic snow crab</name>
    <name type="synonym">Cancer opilio</name>
    <dbReference type="NCBI Taxonomy" id="41210"/>
    <lineage>
        <taxon>Eukaryota</taxon>
        <taxon>Metazoa</taxon>
        <taxon>Ecdysozoa</taxon>
        <taxon>Arthropoda</taxon>
        <taxon>Crustacea</taxon>
        <taxon>Multicrustacea</taxon>
        <taxon>Malacostraca</taxon>
        <taxon>Eumalacostraca</taxon>
        <taxon>Eucarida</taxon>
        <taxon>Decapoda</taxon>
        <taxon>Pleocyemata</taxon>
        <taxon>Brachyura</taxon>
        <taxon>Eubrachyura</taxon>
        <taxon>Majoidea</taxon>
        <taxon>Majidae</taxon>
        <taxon>Chionoecetes</taxon>
    </lineage>
</organism>
<keyword evidence="2" id="KW-1185">Reference proteome</keyword>
<dbReference type="AlphaFoldDB" id="A0A8J5CHU2"/>
<comment type="caution">
    <text evidence="1">The sequence shown here is derived from an EMBL/GenBank/DDBJ whole genome shotgun (WGS) entry which is preliminary data.</text>
</comment>
<evidence type="ECO:0000313" key="2">
    <source>
        <dbReference type="Proteomes" id="UP000770661"/>
    </source>
</evidence>
<evidence type="ECO:0000313" key="1">
    <source>
        <dbReference type="EMBL" id="KAG0722118.1"/>
    </source>
</evidence>
<proteinExistence type="predicted"/>
<sequence length="176" mass="20586">MDLHRFYANRGERSLIVGPHSLIFSAQFSHRRWHIKIRVKFTKGSIGGRTFFFILCTTPHRGIVLSWPVKKPLRREPPTFDPIDTFFLVFPPGAVLRPRTLKLYSQSRGPPSHCSIYDKPQWGFHVIFTPKSFSSISPCKEICRRCHTRFPSIPKTLRVQRAQCKPHKRHLYYSSP</sequence>